<evidence type="ECO:0000259" key="12">
    <source>
        <dbReference type="SMART" id="SM00861"/>
    </source>
</evidence>
<dbReference type="InterPro" id="IPR029061">
    <property type="entry name" value="THDP-binding"/>
</dbReference>
<evidence type="ECO:0000256" key="1">
    <source>
        <dbReference type="ARBA" id="ARBA00007131"/>
    </source>
</evidence>
<evidence type="ECO:0000256" key="5">
    <source>
        <dbReference type="ARBA" id="ARBA00022723"/>
    </source>
</evidence>
<dbReference type="InterPro" id="IPR033247">
    <property type="entry name" value="Transketolase_fam"/>
</dbReference>
<dbReference type="Gene3D" id="3.40.50.970">
    <property type="match status" value="2"/>
</dbReference>
<dbReference type="Proteomes" id="UP001596016">
    <property type="component" value="Unassembled WGS sequence"/>
</dbReference>
<evidence type="ECO:0000313" key="14">
    <source>
        <dbReference type="Proteomes" id="UP001596016"/>
    </source>
</evidence>
<comment type="catalytic activity">
    <reaction evidence="9 11">
        <text>D-sedoheptulose 7-phosphate + D-glyceraldehyde 3-phosphate = aldehydo-D-ribose 5-phosphate + D-xylulose 5-phosphate</text>
        <dbReference type="Rhea" id="RHEA:10508"/>
        <dbReference type="ChEBI" id="CHEBI:57483"/>
        <dbReference type="ChEBI" id="CHEBI:57737"/>
        <dbReference type="ChEBI" id="CHEBI:58273"/>
        <dbReference type="ChEBI" id="CHEBI:59776"/>
        <dbReference type="EC" id="2.2.1.1"/>
    </reaction>
</comment>
<evidence type="ECO:0000313" key="13">
    <source>
        <dbReference type="EMBL" id="MFC5387670.1"/>
    </source>
</evidence>
<evidence type="ECO:0000256" key="7">
    <source>
        <dbReference type="ARBA" id="ARBA00022842"/>
    </source>
</evidence>
<dbReference type="InterPro" id="IPR049557">
    <property type="entry name" value="Transketolase_CS"/>
</dbReference>
<dbReference type="InterPro" id="IPR005475">
    <property type="entry name" value="Transketolase-like_Pyr-bd"/>
</dbReference>
<dbReference type="PANTHER" id="PTHR43522">
    <property type="entry name" value="TRANSKETOLASE"/>
    <property type="match status" value="1"/>
</dbReference>
<dbReference type="InterPro" id="IPR005474">
    <property type="entry name" value="Transketolase_N"/>
</dbReference>
<dbReference type="NCBIfam" id="TIGR00232">
    <property type="entry name" value="tktlase_bact"/>
    <property type="match status" value="1"/>
</dbReference>
<organism evidence="13 14">
    <name type="scientific">Aquamicrobium segne</name>
    <dbReference type="NCBI Taxonomy" id="469547"/>
    <lineage>
        <taxon>Bacteria</taxon>
        <taxon>Pseudomonadati</taxon>
        <taxon>Pseudomonadota</taxon>
        <taxon>Alphaproteobacteria</taxon>
        <taxon>Hyphomicrobiales</taxon>
        <taxon>Phyllobacteriaceae</taxon>
        <taxon>Aquamicrobium</taxon>
    </lineage>
</organism>
<keyword evidence="8 11" id="KW-0786">Thiamine pyrophosphate</keyword>
<comment type="cofactor">
    <cofactor evidence="11">
        <name>Mg(2+)</name>
        <dbReference type="ChEBI" id="CHEBI:18420"/>
    </cofactor>
    <cofactor evidence="11">
        <name>Ca(2+)</name>
        <dbReference type="ChEBI" id="CHEBI:29108"/>
    </cofactor>
    <cofactor evidence="11">
        <name>Mn(2+)</name>
        <dbReference type="ChEBI" id="CHEBI:29035"/>
    </cofactor>
    <cofactor evidence="11">
        <name>Co(2+)</name>
        <dbReference type="ChEBI" id="CHEBI:48828"/>
    </cofactor>
    <text evidence="11">Binds 1 Mg(2+) ion per subunit. Can also utilize other divalent metal cations, such as Ca(2+), Mn(2+) and Co(2+).</text>
</comment>
<evidence type="ECO:0000256" key="6">
    <source>
        <dbReference type="ARBA" id="ARBA00022837"/>
    </source>
</evidence>
<dbReference type="SUPFAM" id="SSF52922">
    <property type="entry name" value="TK C-terminal domain-like"/>
    <property type="match status" value="1"/>
</dbReference>
<proteinExistence type="inferred from homology"/>
<comment type="caution">
    <text evidence="13">The sequence shown here is derived from an EMBL/GenBank/DDBJ whole genome shotgun (WGS) entry which is preliminary data.</text>
</comment>
<evidence type="ECO:0000256" key="2">
    <source>
        <dbReference type="ARBA" id="ARBA00011738"/>
    </source>
</evidence>
<comment type="subunit">
    <text evidence="2 11">Homodimer.</text>
</comment>
<reference evidence="14" key="1">
    <citation type="journal article" date="2019" name="Int. J. Syst. Evol. Microbiol.">
        <title>The Global Catalogue of Microorganisms (GCM) 10K type strain sequencing project: providing services to taxonomists for standard genome sequencing and annotation.</title>
        <authorList>
            <consortium name="The Broad Institute Genomics Platform"/>
            <consortium name="The Broad Institute Genome Sequencing Center for Infectious Disease"/>
            <person name="Wu L."/>
            <person name="Ma J."/>
        </authorList>
    </citation>
    <scope>NUCLEOTIDE SEQUENCE [LARGE SCALE GENOMIC DNA]</scope>
    <source>
        <strain evidence="14">CGMCC 4.1415</strain>
    </source>
</reference>
<keyword evidence="6 11" id="KW-0106">Calcium</keyword>
<keyword evidence="14" id="KW-1185">Reference proteome</keyword>
<evidence type="ECO:0000256" key="4">
    <source>
        <dbReference type="ARBA" id="ARBA00022679"/>
    </source>
</evidence>
<dbReference type="EC" id="2.2.1.1" evidence="3 10"/>
<dbReference type="GO" id="GO:0004802">
    <property type="term" value="F:transketolase activity"/>
    <property type="evidence" value="ECO:0007669"/>
    <property type="project" value="UniProtKB-EC"/>
</dbReference>
<keyword evidence="5 11" id="KW-0479">Metal-binding</keyword>
<name>A0ABW0H1N6_9HYPH</name>
<evidence type="ECO:0000256" key="11">
    <source>
        <dbReference type="RuleBase" id="RU004996"/>
    </source>
</evidence>
<dbReference type="CDD" id="cd07033">
    <property type="entry name" value="TPP_PYR_DXS_TK_like"/>
    <property type="match status" value="1"/>
</dbReference>
<accession>A0ABW0H1N6</accession>
<dbReference type="CDD" id="cd02012">
    <property type="entry name" value="TPP_TK"/>
    <property type="match status" value="1"/>
</dbReference>
<dbReference type="PROSITE" id="PS00802">
    <property type="entry name" value="TRANSKETOLASE_2"/>
    <property type="match status" value="1"/>
</dbReference>
<sequence length="663" mass="70866">MASRKQHDRMANAIRFLSMDAIEKANSGHPGLPMGCADIATVLFTRFLKFDAKDPHWADRDRFILSAGHGSMLLYSLLYLTGYEDMTLDEIKNFRQLGARTAGHPEYGHATGIETTTGPLGQGIANSVGFALGERIMNAAFGNELVDHYTYVLAGDGCLMEGISQEALALAGHLKLNKLIVIWDDNNISIDGPVTLSDNTDQLARFKASGWNTMRIDGLDPDAITAALEAAQKSDRPTLIAAKTVIGFGAPTKAGTNKVHGSPLGADEIAGARQALGWSYEPFDVPADILDAWRAAGARGAQERAAWESRLGKTDADKRSEFERRMAGRLPEGFEAAIADYKKKLAADKPKVATRKSSEMALEVINGVLPETIGGSADLTGSNNTKTSQTNAITPDDYGQRYIHYGIREHGMAAAMNGLTLHGGLIAYGGTFMCFSDYARPAMRLASLMGIRSIFVMTHDSIGLGEDGPTHQPVEHLAALRAIPNHNVFRPADATEAAECWQIALETEKTPSTLALTRQNLPAVRTSYVEENLSGKGAYELAAAEGGAAAVTLFASGSEVEIALKARDLLQGHGHPTRVVSVPCLDLFEKQDAAYRQVTIGNAPVKVAVEAGIRMGWDAIIGADGIFVGMTGFGASGSIEQLYPHFSITAEAVADAVEGRLHG</sequence>
<gene>
    <name evidence="13" type="primary">tkt</name>
    <name evidence="13" type="ORF">ACFPLB_17055</name>
</gene>
<comment type="cofactor">
    <cofactor evidence="11">
        <name>thiamine diphosphate</name>
        <dbReference type="ChEBI" id="CHEBI:58937"/>
    </cofactor>
    <text evidence="11">Binds 1 thiamine pyrophosphate per subunit.</text>
</comment>
<dbReference type="RefSeq" id="WP_378231904.1">
    <property type="nucleotide sequence ID" value="NZ_JBHSLL010000062.1"/>
</dbReference>
<dbReference type="Gene3D" id="3.40.50.920">
    <property type="match status" value="1"/>
</dbReference>
<keyword evidence="7 11" id="KW-0460">Magnesium</keyword>
<evidence type="ECO:0000256" key="8">
    <source>
        <dbReference type="ARBA" id="ARBA00023052"/>
    </source>
</evidence>
<dbReference type="EMBL" id="JBHSLL010000062">
    <property type="protein sequence ID" value="MFC5387670.1"/>
    <property type="molecule type" value="Genomic_DNA"/>
</dbReference>
<dbReference type="Pfam" id="PF22613">
    <property type="entry name" value="Transketolase_C_1"/>
    <property type="match status" value="1"/>
</dbReference>
<dbReference type="InterPro" id="IPR009014">
    <property type="entry name" value="Transketo_C/PFOR_II"/>
</dbReference>
<dbReference type="InterPro" id="IPR055152">
    <property type="entry name" value="Transketolase-like_C_2"/>
</dbReference>
<protein>
    <recommendedName>
        <fullName evidence="3 10">Transketolase</fullName>
        <ecNumber evidence="3 10">2.2.1.1</ecNumber>
    </recommendedName>
</protein>
<evidence type="ECO:0000256" key="10">
    <source>
        <dbReference type="NCBIfam" id="TIGR00232"/>
    </source>
</evidence>
<dbReference type="SUPFAM" id="SSF52518">
    <property type="entry name" value="Thiamin diphosphate-binding fold (THDP-binding)"/>
    <property type="match status" value="2"/>
</dbReference>
<evidence type="ECO:0000256" key="3">
    <source>
        <dbReference type="ARBA" id="ARBA00013152"/>
    </source>
</evidence>
<evidence type="ECO:0000256" key="9">
    <source>
        <dbReference type="ARBA" id="ARBA00049473"/>
    </source>
</evidence>
<comment type="function">
    <text evidence="11">Catalyzes the transfer of a two-carbon ketol group from a ketose donor to an aldose acceptor, via a covalent intermediate with the cofactor thiamine pyrophosphate.</text>
</comment>
<dbReference type="InterPro" id="IPR005478">
    <property type="entry name" value="Transketolase_bac-like"/>
</dbReference>
<dbReference type="Pfam" id="PF02779">
    <property type="entry name" value="Transket_pyr"/>
    <property type="match status" value="1"/>
</dbReference>
<dbReference type="PANTHER" id="PTHR43522:SF2">
    <property type="entry name" value="TRANSKETOLASE 1-RELATED"/>
    <property type="match status" value="1"/>
</dbReference>
<feature type="domain" description="Transketolase-like pyrimidine-binding" evidence="12">
    <location>
        <begin position="352"/>
        <end position="524"/>
    </location>
</feature>
<dbReference type="InterPro" id="IPR020826">
    <property type="entry name" value="Transketolase_BS"/>
</dbReference>
<dbReference type="Pfam" id="PF00456">
    <property type="entry name" value="Transketolase_N"/>
    <property type="match status" value="1"/>
</dbReference>
<dbReference type="PROSITE" id="PS00801">
    <property type="entry name" value="TRANSKETOLASE_1"/>
    <property type="match status" value="1"/>
</dbReference>
<dbReference type="SMART" id="SM00861">
    <property type="entry name" value="Transket_pyr"/>
    <property type="match status" value="1"/>
</dbReference>
<keyword evidence="4 11" id="KW-0808">Transferase</keyword>
<comment type="similarity">
    <text evidence="1 11">Belongs to the transketolase family.</text>
</comment>